<keyword evidence="2" id="KW-1003">Cell membrane</keyword>
<reference evidence="8 9" key="1">
    <citation type="submission" date="2016-10" db="EMBL/GenBank/DDBJ databases">
        <authorList>
            <person name="de Groot N.N."/>
        </authorList>
    </citation>
    <scope>NUCLEOTIDE SEQUENCE [LARGE SCALE GENOMIC DNA]</scope>
    <source>
        <strain evidence="8 9">DSM 21039</strain>
    </source>
</reference>
<feature type="compositionally biased region" description="Basic and acidic residues" evidence="6">
    <location>
        <begin position="302"/>
        <end position="326"/>
    </location>
</feature>
<gene>
    <name evidence="8" type="ORF">SAMN04488505_102816</name>
</gene>
<evidence type="ECO:0000313" key="9">
    <source>
        <dbReference type="Proteomes" id="UP000198984"/>
    </source>
</evidence>
<dbReference type="Proteomes" id="UP000198984">
    <property type="component" value="Unassembled WGS sequence"/>
</dbReference>
<feature type="transmembrane region" description="Helical" evidence="7">
    <location>
        <begin position="218"/>
        <end position="239"/>
    </location>
</feature>
<dbReference type="PANTHER" id="PTHR30213">
    <property type="entry name" value="INNER MEMBRANE PROTEIN YHJD"/>
    <property type="match status" value="1"/>
</dbReference>
<dbReference type="OrthoDB" id="9797028at2"/>
<keyword evidence="9" id="KW-1185">Reference proteome</keyword>
<proteinExistence type="predicted"/>
<keyword evidence="5 7" id="KW-0472">Membrane</keyword>
<feature type="region of interest" description="Disordered" evidence="6">
    <location>
        <begin position="302"/>
        <end position="333"/>
    </location>
</feature>
<dbReference type="STRING" id="573321.SAMN04488505_102816"/>
<accession>A0A1H7S697</accession>
<feature type="transmembrane region" description="Helical" evidence="7">
    <location>
        <begin position="245"/>
        <end position="268"/>
    </location>
</feature>
<feature type="transmembrane region" description="Helical" evidence="7">
    <location>
        <begin position="94"/>
        <end position="115"/>
    </location>
</feature>
<dbReference type="InterPro" id="IPR017039">
    <property type="entry name" value="Virul_fac_BrkB"/>
</dbReference>
<evidence type="ECO:0000256" key="2">
    <source>
        <dbReference type="ARBA" id="ARBA00022475"/>
    </source>
</evidence>
<comment type="subcellular location">
    <subcellularLocation>
        <location evidence="1">Cell membrane</location>
        <topology evidence="1">Multi-pass membrane protein</topology>
    </subcellularLocation>
</comment>
<keyword evidence="3 7" id="KW-0812">Transmembrane</keyword>
<feature type="transmembrane region" description="Helical" evidence="7">
    <location>
        <begin position="180"/>
        <end position="206"/>
    </location>
</feature>
<dbReference type="RefSeq" id="WP_089910761.1">
    <property type="nucleotide sequence ID" value="NZ_FOBB01000002.1"/>
</dbReference>
<dbReference type="NCBIfam" id="TIGR00765">
    <property type="entry name" value="yihY_not_rbn"/>
    <property type="match status" value="1"/>
</dbReference>
<feature type="transmembrane region" description="Helical" evidence="7">
    <location>
        <begin position="32"/>
        <end position="55"/>
    </location>
</feature>
<evidence type="ECO:0000313" key="8">
    <source>
        <dbReference type="EMBL" id="SEL67264.1"/>
    </source>
</evidence>
<dbReference type="AlphaFoldDB" id="A0A1H7S697"/>
<evidence type="ECO:0000256" key="6">
    <source>
        <dbReference type="SAM" id="MobiDB-lite"/>
    </source>
</evidence>
<dbReference type="Pfam" id="PF03631">
    <property type="entry name" value="Virul_fac_BrkB"/>
    <property type="match status" value="1"/>
</dbReference>
<evidence type="ECO:0000256" key="7">
    <source>
        <dbReference type="SAM" id="Phobius"/>
    </source>
</evidence>
<dbReference type="EMBL" id="FOBB01000002">
    <property type="protein sequence ID" value="SEL67264.1"/>
    <property type="molecule type" value="Genomic_DNA"/>
</dbReference>
<feature type="transmembrane region" description="Helical" evidence="7">
    <location>
        <begin position="136"/>
        <end position="160"/>
    </location>
</feature>
<evidence type="ECO:0000256" key="3">
    <source>
        <dbReference type="ARBA" id="ARBA00022692"/>
    </source>
</evidence>
<protein>
    <submittedName>
        <fullName evidence="8">Membrane protein</fullName>
    </submittedName>
</protein>
<name>A0A1H7S697_9BACT</name>
<evidence type="ECO:0000256" key="4">
    <source>
        <dbReference type="ARBA" id="ARBA00022989"/>
    </source>
</evidence>
<sequence length="333" mass="37592">MRKFSIKDFWKVLRHTGQSFGKDQVLRLSASLAFYTVFSLGPMMIVIIFLADLFWGREAVEGRIYTQVSSLIGSKAALQIQEVMKNATLDSANVFTAAVGLIALLIGATTIFTEIQDAINSMWRLKVKYRKGLVQLLLSRLLSFSLVVGLGFLLLVSLVINALVEGFMDQLREHFPHTAIMLFYITNLALTFLIIWFLFGIVYKVLPDALIRWKDVAVGAFFTTLLFMLGKFFITFYIGRTNLGSAYGAAGSLVVLLLWIYYSAIILYTGAEFTKFYALQFGAEIRPSSYAVMYQVTEVESHRHNVQENEKEEERKRAAQHKKDQQGKAPGSV</sequence>
<dbReference type="PIRSF" id="PIRSF035875">
    <property type="entry name" value="RNase_BN"/>
    <property type="match status" value="1"/>
</dbReference>
<dbReference type="PANTHER" id="PTHR30213:SF1">
    <property type="entry name" value="INNER MEMBRANE PROTEIN YHJD"/>
    <property type="match status" value="1"/>
</dbReference>
<evidence type="ECO:0000256" key="5">
    <source>
        <dbReference type="ARBA" id="ARBA00023136"/>
    </source>
</evidence>
<organism evidence="8 9">
    <name type="scientific">Chitinophaga rupis</name>
    <dbReference type="NCBI Taxonomy" id="573321"/>
    <lineage>
        <taxon>Bacteria</taxon>
        <taxon>Pseudomonadati</taxon>
        <taxon>Bacteroidota</taxon>
        <taxon>Chitinophagia</taxon>
        <taxon>Chitinophagales</taxon>
        <taxon>Chitinophagaceae</taxon>
        <taxon>Chitinophaga</taxon>
    </lineage>
</organism>
<evidence type="ECO:0000256" key="1">
    <source>
        <dbReference type="ARBA" id="ARBA00004651"/>
    </source>
</evidence>
<keyword evidence="4 7" id="KW-1133">Transmembrane helix</keyword>
<dbReference type="GO" id="GO:0005886">
    <property type="term" value="C:plasma membrane"/>
    <property type="evidence" value="ECO:0007669"/>
    <property type="project" value="UniProtKB-SubCell"/>
</dbReference>